<comment type="caution">
    <text evidence="2">The sequence shown here is derived from an EMBL/GenBank/DDBJ whole genome shotgun (WGS) entry which is preliminary data.</text>
</comment>
<feature type="domain" description="DUF6455" evidence="1">
    <location>
        <begin position="54"/>
        <end position="131"/>
    </location>
</feature>
<dbReference type="EMBL" id="JBHLXD010000009">
    <property type="protein sequence ID" value="MFC0208129.1"/>
    <property type="molecule type" value="Genomic_DNA"/>
</dbReference>
<evidence type="ECO:0000259" key="1">
    <source>
        <dbReference type="Pfam" id="PF20056"/>
    </source>
</evidence>
<name>A0ABV6D665_9HYPH</name>
<dbReference type="InterPro" id="IPR045601">
    <property type="entry name" value="DUF6455"/>
</dbReference>
<dbReference type="Proteomes" id="UP001589755">
    <property type="component" value="Unassembled WGS sequence"/>
</dbReference>
<protein>
    <submittedName>
        <fullName evidence="2">DUF6455 family protein</fullName>
    </submittedName>
</protein>
<reference evidence="2 3" key="1">
    <citation type="submission" date="2024-09" db="EMBL/GenBank/DDBJ databases">
        <authorList>
            <person name="Sun Q."/>
            <person name="Mori K."/>
        </authorList>
    </citation>
    <scope>NUCLEOTIDE SEQUENCE [LARGE SCALE GENOMIC DNA]</scope>
    <source>
        <strain evidence="2 3">CCM 8543</strain>
    </source>
</reference>
<dbReference type="Pfam" id="PF20056">
    <property type="entry name" value="DUF6455"/>
    <property type="match status" value="1"/>
</dbReference>
<proteinExistence type="predicted"/>
<accession>A0ABV6D665</accession>
<gene>
    <name evidence="2" type="ORF">ACFFJ2_06920</name>
</gene>
<evidence type="ECO:0000313" key="2">
    <source>
        <dbReference type="EMBL" id="MFC0208129.1"/>
    </source>
</evidence>
<sequence>MRIWDFPNAPTAAPYEAVRAKGPGEGIVKTPSPTSAPTHGRQPCGPFEQRWSQTHKVWRQFAQFDLMMKRTGVDPVAAARTSGGVEMAQARNVCLQCLEHRECRDWLANTQDLQPPPDFCPNALFFRRFRQEPG</sequence>
<keyword evidence="3" id="KW-1185">Reference proteome</keyword>
<organism evidence="2 3">
    <name type="scientific">Chelativorans intermedius</name>
    <dbReference type="NCBI Taxonomy" id="515947"/>
    <lineage>
        <taxon>Bacteria</taxon>
        <taxon>Pseudomonadati</taxon>
        <taxon>Pseudomonadota</taxon>
        <taxon>Alphaproteobacteria</taxon>
        <taxon>Hyphomicrobiales</taxon>
        <taxon>Phyllobacteriaceae</taxon>
        <taxon>Chelativorans</taxon>
    </lineage>
</organism>
<evidence type="ECO:0000313" key="3">
    <source>
        <dbReference type="Proteomes" id="UP001589755"/>
    </source>
</evidence>